<protein>
    <submittedName>
        <fullName evidence="2">TIGR03089 family protein</fullName>
    </submittedName>
</protein>
<dbReference type="Proteomes" id="UP000580709">
    <property type="component" value="Unassembled WGS sequence"/>
</dbReference>
<dbReference type="EMBL" id="RXIR01000001">
    <property type="protein sequence ID" value="TVS30353.1"/>
    <property type="molecule type" value="Genomic_DNA"/>
</dbReference>
<dbReference type="GeneID" id="74901041"/>
<dbReference type="SUPFAM" id="SSF56801">
    <property type="entry name" value="Acetyl-CoA synthetase-like"/>
    <property type="match status" value="1"/>
</dbReference>
<gene>
    <name evidence="2" type="ORF">EKI59_00780</name>
    <name evidence="1" type="ORF">H0H28_05330</name>
</gene>
<reference evidence="1 4" key="2">
    <citation type="submission" date="2020-07" db="EMBL/GenBank/DDBJ databases">
        <authorList>
            <person name="Khare M."/>
        </authorList>
    </citation>
    <scope>NUCLEOTIDE SEQUENCE [LARGE SCALE GENOMIC DNA]</scope>
    <source>
        <strain evidence="1 4">P8776</strain>
    </source>
</reference>
<reference evidence="2 3" key="1">
    <citation type="submission" date="2018-12" db="EMBL/GenBank/DDBJ databases">
        <title>Corynebacterium sanguinis sp. nov., a clinically-associated and environmental corynebacterium.</title>
        <authorList>
            <person name="Gonzales-Siles L."/>
            <person name="Jaen-Luchoro D."/>
            <person name="Cardew S."/>
            <person name="Inganas E."/>
            <person name="Ohlen M."/>
            <person name="Jensie-Markopolous S."/>
            <person name="Pinyeiro-Iglesias B."/>
            <person name="Molin K."/>
            <person name="Skovbjerg S."/>
            <person name="Svensson-Stadler L."/>
            <person name="Funke G."/>
            <person name="Moore E.R.B."/>
        </authorList>
    </citation>
    <scope>NUCLEOTIDE SEQUENCE [LARGE SCALE GENOMIC DNA]</scope>
    <source>
        <strain evidence="2 3">58734</strain>
    </source>
</reference>
<dbReference type="EMBL" id="JACEOR010000191">
    <property type="protein sequence ID" value="MBA4504754.1"/>
    <property type="molecule type" value="Genomic_DNA"/>
</dbReference>
<evidence type="ECO:0000313" key="4">
    <source>
        <dbReference type="Proteomes" id="UP000580709"/>
    </source>
</evidence>
<comment type="caution">
    <text evidence="2">The sequence shown here is derived from an EMBL/GenBank/DDBJ whole genome shotgun (WGS) entry which is preliminary data.</text>
</comment>
<evidence type="ECO:0000313" key="1">
    <source>
        <dbReference type="EMBL" id="MBA4504754.1"/>
    </source>
</evidence>
<evidence type="ECO:0000313" key="2">
    <source>
        <dbReference type="EMBL" id="TVS30353.1"/>
    </source>
</evidence>
<organism evidence="2 3">
    <name type="scientific">Corynebacterium sanguinis</name>
    <dbReference type="NCBI Taxonomy" id="2594913"/>
    <lineage>
        <taxon>Bacteria</taxon>
        <taxon>Bacillati</taxon>
        <taxon>Actinomycetota</taxon>
        <taxon>Actinomycetes</taxon>
        <taxon>Mycobacteriales</taxon>
        <taxon>Corynebacteriaceae</taxon>
        <taxon>Corynebacterium</taxon>
    </lineage>
</organism>
<dbReference type="InterPro" id="IPR017523">
    <property type="entry name" value="Rv3268"/>
</dbReference>
<dbReference type="NCBIfam" id="TIGR03089">
    <property type="entry name" value="TIGR03089 family protein"/>
    <property type="match status" value="1"/>
</dbReference>
<proteinExistence type="predicted"/>
<name>A0A6C1U079_9CORY</name>
<sequence length="224" mass="24050">MSIMAPLVASQPSSPRLTVYDETAGTRMDFSALTLDNWAAKIANMLDEEFELAPDAAVVIDLPVSWQAAVIALGTFNSSRTPLFDAPLNALNAAPDVVFTHAERAGEWAQVPEVVVVSTDPFGRGVVESGGQLPPATVDFGPTVRFYGDVYYGDSPQLQRWAEAGYVPERYMVDPWRTTADFEKLVLAPLAADGSVVVAAGLASAERLREIAETENVTQFLTAG</sequence>
<dbReference type="Proteomes" id="UP000336646">
    <property type="component" value="Unassembled WGS sequence"/>
</dbReference>
<keyword evidence="4" id="KW-1185">Reference proteome</keyword>
<accession>A0A6C1U079</accession>
<dbReference type="OrthoDB" id="3396763at2"/>
<dbReference type="AlphaFoldDB" id="A0A6C1U079"/>
<evidence type="ECO:0000313" key="3">
    <source>
        <dbReference type="Proteomes" id="UP000336646"/>
    </source>
</evidence>
<dbReference type="RefSeq" id="WP_136652968.1">
    <property type="nucleotide sequence ID" value="NZ_CP038157.1"/>
</dbReference>